<evidence type="ECO:0000313" key="9">
    <source>
        <dbReference type="Proteomes" id="UP000245081"/>
    </source>
</evidence>
<dbReference type="GO" id="GO:0006261">
    <property type="term" value="P:DNA-templated DNA replication"/>
    <property type="evidence" value="ECO:0007669"/>
    <property type="project" value="TreeGrafter"/>
</dbReference>
<comment type="similarity">
    <text evidence="2">Belongs to the AAA ATPase family. RarA/MGS1/WRNIP1 subfamily.</text>
</comment>
<dbReference type="AlphaFoldDB" id="A0A2R5F7V4"/>
<dbReference type="GO" id="GO:0003677">
    <property type="term" value="F:DNA binding"/>
    <property type="evidence" value="ECO:0007669"/>
    <property type="project" value="InterPro"/>
</dbReference>
<evidence type="ECO:0000256" key="1">
    <source>
        <dbReference type="ARBA" id="ARBA00002393"/>
    </source>
</evidence>
<dbReference type="SUPFAM" id="SSF52540">
    <property type="entry name" value="P-loop containing nucleoside triphosphate hydrolases"/>
    <property type="match status" value="1"/>
</dbReference>
<dbReference type="PANTHER" id="PTHR13779">
    <property type="entry name" value="WERNER HELICASE-INTERACTING PROTEIN 1 FAMILY MEMBER"/>
    <property type="match status" value="1"/>
</dbReference>
<evidence type="ECO:0000256" key="3">
    <source>
        <dbReference type="ARBA" id="ARBA00020776"/>
    </source>
</evidence>
<dbReference type="FunFam" id="1.20.272.10:FF:000001">
    <property type="entry name" value="Putative AAA family ATPase"/>
    <property type="match status" value="1"/>
</dbReference>
<dbReference type="InterPro" id="IPR003593">
    <property type="entry name" value="AAA+_ATPase"/>
</dbReference>
<sequence>MADLFSNIEPHAPLAERLRPKTLDEVVGQSHLLGPGKPLRMAFESGRLPSMILWGPPGVGKTTLARMMANSVDAEFIPLSAVLSGVKDIREAVERAQHTLQQSGRRTILFVDEVHRFNKSQQDAFLPFVESGLFTFIGATTENPSFEVNSALLSRAQVFVLKALNEDELGQLFERARQQEAAELAVDAEVKEQVLAYADGDARKLLNFVEQLFNAALGAGIPKLDLEFLNSTLSSKLRRFDKGGEEFYDQISALHKSVRGSNPDAALYWLLRMLDGGADPLYLGRRIVRMAVEDIGLADPRAQTMALEACQIYERLGSPEGELALSNAVLYLAVAAKSNAAYMAYNKMKALVGQDQTRPVPIHLRNAPTKLMKELGYGKEYRYAHDEPEAYAAGEQYFPDNMQPLRVYEPTPRGLEGKIGEKLAHLRALDQQAKKRG</sequence>
<dbReference type="GO" id="GO:0016887">
    <property type="term" value="F:ATP hydrolysis activity"/>
    <property type="evidence" value="ECO:0007669"/>
    <property type="project" value="InterPro"/>
</dbReference>
<dbReference type="GO" id="GO:0005524">
    <property type="term" value="F:ATP binding"/>
    <property type="evidence" value="ECO:0007669"/>
    <property type="project" value="UniProtKB-KW"/>
</dbReference>
<dbReference type="Proteomes" id="UP000245081">
    <property type="component" value="Unassembled WGS sequence"/>
</dbReference>
<organism evidence="8 9">
    <name type="scientific">Novimethylophilus kurashikiensis</name>
    <dbReference type="NCBI Taxonomy" id="1825523"/>
    <lineage>
        <taxon>Bacteria</taxon>
        <taxon>Pseudomonadati</taxon>
        <taxon>Pseudomonadota</taxon>
        <taxon>Betaproteobacteria</taxon>
        <taxon>Nitrosomonadales</taxon>
        <taxon>Methylophilaceae</taxon>
        <taxon>Novimethylophilus</taxon>
    </lineage>
</organism>
<dbReference type="EMBL" id="BDOQ01000002">
    <property type="protein sequence ID" value="GBG12761.1"/>
    <property type="molecule type" value="Genomic_DNA"/>
</dbReference>
<name>A0A2R5F7V4_9PROT</name>
<dbReference type="InterPro" id="IPR032423">
    <property type="entry name" value="AAA_assoc_2"/>
</dbReference>
<dbReference type="OrthoDB" id="9778364at2"/>
<comment type="function">
    <text evidence="1">DNA-dependent ATPase that plays important roles in cellular responses to stalled DNA replication processes.</text>
</comment>
<evidence type="ECO:0000256" key="5">
    <source>
        <dbReference type="ARBA" id="ARBA00022741"/>
    </source>
</evidence>
<dbReference type="RefSeq" id="WP_109013994.1">
    <property type="nucleotide sequence ID" value="NZ_BDOQ01000002.1"/>
</dbReference>
<dbReference type="Pfam" id="PF12002">
    <property type="entry name" value="MgsA_C"/>
    <property type="match status" value="1"/>
</dbReference>
<dbReference type="GO" id="GO:0000731">
    <property type="term" value="P:DNA synthesis involved in DNA repair"/>
    <property type="evidence" value="ECO:0007669"/>
    <property type="project" value="TreeGrafter"/>
</dbReference>
<evidence type="ECO:0000256" key="6">
    <source>
        <dbReference type="ARBA" id="ARBA00022840"/>
    </source>
</evidence>
<keyword evidence="9" id="KW-1185">Reference proteome</keyword>
<keyword evidence="5" id="KW-0547">Nucleotide-binding</keyword>
<dbReference type="Gene3D" id="1.20.272.10">
    <property type="match status" value="1"/>
</dbReference>
<gene>
    <name evidence="8" type="primary">ycaJ</name>
    <name evidence="8" type="ORF">NMK_0294</name>
</gene>
<evidence type="ECO:0000259" key="7">
    <source>
        <dbReference type="SMART" id="SM00382"/>
    </source>
</evidence>
<dbReference type="SMART" id="SM00382">
    <property type="entry name" value="AAA"/>
    <property type="match status" value="1"/>
</dbReference>
<dbReference type="GO" id="GO:0017116">
    <property type="term" value="F:single-stranded DNA helicase activity"/>
    <property type="evidence" value="ECO:0007669"/>
    <property type="project" value="TreeGrafter"/>
</dbReference>
<protein>
    <recommendedName>
        <fullName evidence="3">Replication-associated recombination protein A</fullName>
    </recommendedName>
</protein>
<dbReference type="FunFam" id="3.40.50.300:FF:000137">
    <property type="entry name" value="Replication-associated recombination protein A"/>
    <property type="match status" value="1"/>
</dbReference>
<dbReference type="Pfam" id="PF00004">
    <property type="entry name" value="AAA"/>
    <property type="match status" value="1"/>
</dbReference>
<proteinExistence type="inferred from homology"/>
<dbReference type="Gene3D" id="1.10.8.60">
    <property type="match status" value="1"/>
</dbReference>
<evidence type="ECO:0000313" key="8">
    <source>
        <dbReference type="EMBL" id="GBG12761.1"/>
    </source>
</evidence>
<dbReference type="Gene3D" id="1.10.3710.10">
    <property type="entry name" value="DNA polymerase III clamp loader subunits, C-terminal domain"/>
    <property type="match status" value="1"/>
</dbReference>
<comment type="caution">
    <text evidence="8">The sequence shown here is derived from an EMBL/GenBank/DDBJ whole genome shotgun (WGS) entry which is preliminary data.</text>
</comment>
<evidence type="ECO:0000256" key="2">
    <source>
        <dbReference type="ARBA" id="ARBA00008959"/>
    </source>
</evidence>
<dbReference type="GO" id="GO:0008047">
    <property type="term" value="F:enzyme activator activity"/>
    <property type="evidence" value="ECO:0007669"/>
    <property type="project" value="TreeGrafter"/>
</dbReference>
<feature type="domain" description="AAA+ ATPase" evidence="7">
    <location>
        <begin position="47"/>
        <end position="164"/>
    </location>
</feature>
<dbReference type="InterPro" id="IPR021886">
    <property type="entry name" value="MgsA_C"/>
</dbReference>
<dbReference type="InterPro" id="IPR003959">
    <property type="entry name" value="ATPase_AAA_core"/>
</dbReference>
<dbReference type="InterPro" id="IPR027417">
    <property type="entry name" value="P-loop_NTPase"/>
</dbReference>
<keyword evidence="6" id="KW-0067">ATP-binding</keyword>
<evidence type="ECO:0000256" key="4">
    <source>
        <dbReference type="ARBA" id="ARBA00022705"/>
    </source>
</evidence>
<dbReference type="PANTHER" id="PTHR13779:SF7">
    <property type="entry name" value="ATPASE WRNIP1"/>
    <property type="match status" value="1"/>
</dbReference>
<reference evidence="8 9" key="1">
    <citation type="journal article" date="2018" name="Environ. Microbiol.">
        <title>Isolation and genomic characterization of Novimethylophilus kurashikiensis gen. nov. sp. nov., a new lanthanide-dependent methylotrophic species of Methylophilaceae.</title>
        <authorList>
            <person name="Lv H."/>
            <person name="Sahin N."/>
            <person name="Tani A."/>
        </authorList>
    </citation>
    <scope>NUCLEOTIDE SEQUENCE [LARGE SCALE GENOMIC DNA]</scope>
    <source>
        <strain evidence="8 9">La2-4</strain>
    </source>
</reference>
<dbReference type="Gene3D" id="3.40.50.300">
    <property type="entry name" value="P-loop containing nucleotide triphosphate hydrolases"/>
    <property type="match status" value="1"/>
</dbReference>
<dbReference type="InterPro" id="IPR051314">
    <property type="entry name" value="AAA_ATPase_RarA/MGS1/WRNIP1"/>
</dbReference>
<accession>A0A2R5F7V4</accession>
<dbReference type="CDD" id="cd18139">
    <property type="entry name" value="HLD_clamp_RarA"/>
    <property type="match status" value="1"/>
</dbReference>
<dbReference type="SUPFAM" id="SSF48019">
    <property type="entry name" value="post-AAA+ oligomerization domain-like"/>
    <property type="match status" value="1"/>
</dbReference>
<dbReference type="Pfam" id="PF16193">
    <property type="entry name" value="AAA_assoc_2"/>
    <property type="match status" value="1"/>
</dbReference>
<dbReference type="CDD" id="cd00009">
    <property type="entry name" value="AAA"/>
    <property type="match status" value="1"/>
</dbReference>
<dbReference type="InterPro" id="IPR008921">
    <property type="entry name" value="DNA_pol3_clamp-load_cplx_C"/>
</dbReference>
<keyword evidence="4" id="KW-0235">DNA replication</keyword>